<dbReference type="Pfam" id="PF00117">
    <property type="entry name" value="GATase"/>
    <property type="match status" value="1"/>
</dbReference>
<dbReference type="EMBL" id="FOLG01000005">
    <property type="protein sequence ID" value="SFC49078.1"/>
    <property type="molecule type" value="Genomic_DNA"/>
</dbReference>
<dbReference type="Gene3D" id="3.40.50.880">
    <property type="match status" value="1"/>
</dbReference>
<dbReference type="STRING" id="441112.SAMN04488094_105167"/>
<dbReference type="InterPro" id="IPR029062">
    <property type="entry name" value="Class_I_gatase-like"/>
</dbReference>
<dbReference type="GO" id="GO:0005829">
    <property type="term" value="C:cytosol"/>
    <property type="evidence" value="ECO:0007669"/>
    <property type="project" value="TreeGrafter"/>
</dbReference>
<dbReference type="AlphaFoldDB" id="A0A1I1JRD6"/>
<sequence length="225" mass="24529">MQIGILQTGHAPDELQPEHGDYNDMFERLLDGHGFTFRTWRVVDGDLPEAVTQADGWLITGSRFGAYEDHPWIPPLEAFIRAVHADGRPMVGICFGHQIIAKALGGKVEKFEGGWSVGRQTYTIEGQDMALNAWHQDQVTEPPAGATTVGSSDFCRHAALAYGDSIFTVQPHPEFDSAMIEGLIEARGRAVPPERVDAAMQSLSMPNSSGEMAARLASVLLKASR</sequence>
<evidence type="ECO:0000259" key="1">
    <source>
        <dbReference type="Pfam" id="PF00117"/>
    </source>
</evidence>
<reference evidence="2 3" key="1">
    <citation type="submission" date="2016-10" db="EMBL/GenBank/DDBJ databases">
        <authorList>
            <person name="de Groot N.N."/>
        </authorList>
    </citation>
    <scope>NUCLEOTIDE SEQUENCE [LARGE SCALE GENOMIC DNA]</scope>
    <source>
        <strain evidence="2 3">DSM 19548</strain>
    </source>
</reference>
<dbReference type="Proteomes" id="UP000198728">
    <property type="component" value="Unassembled WGS sequence"/>
</dbReference>
<name>A0A1I1JRD6_9RHOB</name>
<proteinExistence type="predicted"/>
<dbReference type="InterPro" id="IPR017926">
    <property type="entry name" value="GATASE"/>
</dbReference>
<dbReference type="PROSITE" id="PS51273">
    <property type="entry name" value="GATASE_TYPE_1"/>
    <property type="match status" value="1"/>
</dbReference>
<keyword evidence="3" id="KW-1185">Reference proteome</keyword>
<evidence type="ECO:0000313" key="2">
    <source>
        <dbReference type="EMBL" id="SFC49078.1"/>
    </source>
</evidence>
<protein>
    <submittedName>
        <fullName evidence="2">GMP synthase (Glutamine-hydrolysing)</fullName>
    </submittedName>
</protein>
<dbReference type="PANTHER" id="PTHR42695:SF5">
    <property type="entry name" value="GLUTAMINE AMIDOTRANSFERASE YLR126C-RELATED"/>
    <property type="match status" value="1"/>
</dbReference>
<dbReference type="PANTHER" id="PTHR42695">
    <property type="entry name" value="GLUTAMINE AMIDOTRANSFERASE YLR126C-RELATED"/>
    <property type="match status" value="1"/>
</dbReference>
<evidence type="ECO:0000313" key="3">
    <source>
        <dbReference type="Proteomes" id="UP000198728"/>
    </source>
</evidence>
<organism evidence="2 3">
    <name type="scientific">Tropicimonas isoalkanivorans</name>
    <dbReference type="NCBI Taxonomy" id="441112"/>
    <lineage>
        <taxon>Bacteria</taxon>
        <taxon>Pseudomonadati</taxon>
        <taxon>Pseudomonadota</taxon>
        <taxon>Alphaproteobacteria</taxon>
        <taxon>Rhodobacterales</taxon>
        <taxon>Roseobacteraceae</taxon>
        <taxon>Tropicimonas</taxon>
    </lineage>
</organism>
<accession>A0A1I1JRD6</accession>
<dbReference type="SUPFAM" id="SSF52317">
    <property type="entry name" value="Class I glutamine amidotransferase-like"/>
    <property type="match status" value="1"/>
</dbReference>
<dbReference type="OrthoDB" id="7365442at2"/>
<gene>
    <name evidence="2" type="ORF">SAMN04488094_105167</name>
</gene>
<feature type="domain" description="Glutamine amidotransferase" evidence="1">
    <location>
        <begin position="69"/>
        <end position="177"/>
    </location>
</feature>
<dbReference type="RefSeq" id="WP_093360728.1">
    <property type="nucleotide sequence ID" value="NZ_FOLG01000005.1"/>
</dbReference>
<dbReference type="InterPro" id="IPR044992">
    <property type="entry name" value="ChyE-like"/>
</dbReference>
<dbReference type="CDD" id="cd01741">
    <property type="entry name" value="GATase1_1"/>
    <property type="match status" value="1"/>
</dbReference>